<gene>
    <name evidence="1" type="ORF">HMPREF9103_01226</name>
</gene>
<proteinExistence type="predicted"/>
<dbReference type="AlphaFoldDB" id="G9ZNC3"/>
<dbReference type="Proteomes" id="UP000004625">
    <property type="component" value="Unassembled WGS sequence"/>
</dbReference>
<organism evidence="1 2">
    <name type="scientific">Lentilactobacillus parafarraginis F0439</name>
    <dbReference type="NCBI Taxonomy" id="797515"/>
    <lineage>
        <taxon>Bacteria</taxon>
        <taxon>Bacillati</taxon>
        <taxon>Bacillota</taxon>
        <taxon>Bacilli</taxon>
        <taxon>Lactobacillales</taxon>
        <taxon>Lactobacillaceae</taxon>
        <taxon>Lentilactobacillus</taxon>
    </lineage>
</organism>
<reference evidence="1 2" key="1">
    <citation type="submission" date="2011-09" db="EMBL/GenBank/DDBJ databases">
        <authorList>
            <person name="Weinstock G."/>
            <person name="Sodergren E."/>
            <person name="Clifton S."/>
            <person name="Fulton L."/>
            <person name="Fulton B."/>
            <person name="Courtney L."/>
            <person name="Fronick C."/>
            <person name="Harrison M."/>
            <person name="Strong C."/>
            <person name="Farmer C."/>
            <person name="Delahaunty K."/>
            <person name="Markovic C."/>
            <person name="Hall O."/>
            <person name="Minx P."/>
            <person name="Tomlinson C."/>
            <person name="Mitreva M."/>
            <person name="Hou S."/>
            <person name="Chen J."/>
            <person name="Wollam A."/>
            <person name="Pepin K.H."/>
            <person name="Johnson M."/>
            <person name="Bhonagiri V."/>
            <person name="Zhang X."/>
            <person name="Suruliraj S."/>
            <person name="Warren W."/>
            <person name="Chinwalla A."/>
            <person name="Mardis E.R."/>
            <person name="Wilson R.K."/>
        </authorList>
    </citation>
    <scope>NUCLEOTIDE SEQUENCE [LARGE SCALE GENOMIC DNA]</scope>
    <source>
        <strain evidence="1 2">F0439</strain>
    </source>
</reference>
<sequence length="46" mass="4994">MIPEFNALKALIPGFGMRAFSALNGRDQPFVPSFVNIRGETVAVTI</sequence>
<keyword evidence="2" id="KW-1185">Reference proteome</keyword>
<protein>
    <submittedName>
        <fullName evidence="1">Uncharacterized protein</fullName>
    </submittedName>
</protein>
<dbReference type="EMBL" id="AGEY01000053">
    <property type="protein sequence ID" value="EHL98969.1"/>
    <property type="molecule type" value="Genomic_DNA"/>
</dbReference>
<accession>G9ZNC3</accession>
<dbReference type="HOGENOM" id="CLU_3185177_0_0_9"/>
<name>G9ZNC3_9LACO</name>
<comment type="caution">
    <text evidence="1">The sequence shown here is derived from an EMBL/GenBank/DDBJ whole genome shotgun (WGS) entry which is preliminary data.</text>
</comment>
<dbReference type="STRING" id="797515.HMPREF9103_01226"/>
<evidence type="ECO:0000313" key="1">
    <source>
        <dbReference type="EMBL" id="EHL98969.1"/>
    </source>
</evidence>
<evidence type="ECO:0000313" key="2">
    <source>
        <dbReference type="Proteomes" id="UP000004625"/>
    </source>
</evidence>